<feature type="compositionally biased region" description="Polar residues" evidence="1">
    <location>
        <begin position="1"/>
        <end position="22"/>
    </location>
</feature>
<dbReference type="GO" id="GO:0010597">
    <property type="term" value="P:green leaf volatile biosynthetic process"/>
    <property type="evidence" value="ECO:0007669"/>
    <property type="project" value="UniProtKB-ARBA"/>
</dbReference>
<dbReference type="PANTHER" id="PTHR47430">
    <property type="entry name" value="GB|AAC33480.1"/>
    <property type="match status" value="1"/>
</dbReference>
<evidence type="ECO:0000313" key="4">
    <source>
        <dbReference type="Proteomes" id="UP001311915"/>
    </source>
</evidence>
<feature type="domain" description="Myb-like" evidence="2">
    <location>
        <begin position="183"/>
        <end position="238"/>
    </location>
</feature>
<sequence length="285" mass="32922">MKSYLNEPSDTKTSAPASATEMQDNDKVVETLGEVSGGDVIKKERNHGKFSGKFSEVNDEVALRSFEGNKSKQLKKMHYDEDIHEDVVAEVNEADISSPIAMKEKTKTDKGKIKKRKRVKLGHNFEDPTHENSEKRVKFSGSIGSVSISYSFDTPNGNNWKVLADELAKHPWHMKETWQRQKLPNQNKGQWTQEEYQDLLDLKSKKKMLLDNNAWGVISENFPTRTDANYCLKWYDKLTSPMVTKGEWADVDDYRLVDAFFRLDASCIEDVDWDNFLDHKHREIR</sequence>
<dbReference type="PANTHER" id="PTHR47430:SF4">
    <property type="entry name" value="GB|AAC33480.1"/>
    <property type="match status" value="1"/>
</dbReference>
<dbReference type="GO" id="GO:0000976">
    <property type="term" value="F:transcription cis-regulatory region binding"/>
    <property type="evidence" value="ECO:0007669"/>
    <property type="project" value="UniProtKB-ARBA"/>
</dbReference>
<evidence type="ECO:0000313" key="3">
    <source>
        <dbReference type="EMBL" id="KAK4730091.1"/>
    </source>
</evidence>
<protein>
    <recommendedName>
        <fullName evidence="2">Myb-like domain-containing protein</fullName>
    </recommendedName>
</protein>
<evidence type="ECO:0000259" key="2">
    <source>
        <dbReference type="PROSITE" id="PS50090"/>
    </source>
</evidence>
<evidence type="ECO:0000256" key="1">
    <source>
        <dbReference type="SAM" id="MobiDB-lite"/>
    </source>
</evidence>
<dbReference type="EMBL" id="JAWPEI010000004">
    <property type="protein sequence ID" value="KAK4730091.1"/>
    <property type="molecule type" value="Genomic_DNA"/>
</dbReference>
<accession>A0AAV9LWF9</accession>
<dbReference type="Proteomes" id="UP001311915">
    <property type="component" value="Unassembled WGS sequence"/>
</dbReference>
<dbReference type="PROSITE" id="PS50090">
    <property type="entry name" value="MYB_LIKE"/>
    <property type="match status" value="1"/>
</dbReference>
<dbReference type="SUPFAM" id="SSF46689">
    <property type="entry name" value="Homeodomain-like"/>
    <property type="match status" value="1"/>
</dbReference>
<comment type="caution">
    <text evidence="3">The sequence shown here is derived from an EMBL/GenBank/DDBJ whole genome shotgun (WGS) entry which is preliminary data.</text>
</comment>
<gene>
    <name evidence="3" type="ORF">R3W88_023079</name>
</gene>
<feature type="region of interest" description="Disordered" evidence="1">
    <location>
        <begin position="1"/>
        <end position="25"/>
    </location>
</feature>
<dbReference type="Pfam" id="PF13921">
    <property type="entry name" value="Myb_DNA-bind_6"/>
    <property type="match status" value="1"/>
</dbReference>
<keyword evidence="4" id="KW-1185">Reference proteome</keyword>
<dbReference type="AlphaFoldDB" id="A0AAV9LWF9"/>
<name>A0AAV9LWF9_9SOLN</name>
<dbReference type="InterPro" id="IPR001005">
    <property type="entry name" value="SANT/Myb"/>
</dbReference>
<organism evidence="3 4">
    <name type="scientific">Solanum pinnatisectum</name>
    <name type="common">tansyleaf nightshade</name>
    <dbReference type="NCBI Taxonomy" id="50273"/>
    <lineage>
        <taxon>Eukaryota</taxon>
        <taxon>Viridiplantae</taxon>
        <taxon>Streptophyta</taxon>
        <taxon>Embryophyta</taxon>
        <taxon>Tracheophyta</taxon>
        <taxon>Spermatophyta</taxon>
        <taxon>Magnoliopsida</taxon>
        <taxon>eudicotyledons</taxon>
        <taxon>Gunneridae</taxon>
        <taxon>Pentapetalae</taxon>
        <taxon>asterids</taxon>
        <taxon>lamiids</taxon>
        <taxon>Solanales</taxon>
        <taxon>Solanaceae</taxon>
        <taxon>Solanoideae</taxon>
        <taxon>Solaneae</taxon>
        <taxon>Solanum</taxon>
    </lineage>
</organism>
<reference evidence="3 4" key="1">
    <citation type="submission" date="2023-10" db="EMBL/GenBank/DDBJ databases">
        <title>Genome-Wide Identification Analysis in wild type Solanum Pinnatisectum Reveals Some Genes Defensing Phytophthora Infestans.</title>
        <authorList>
            <person name="Sun C."/>
        </authorList>
    </citation>
    <scope>NUCLEOTIDE SEQUENCE [LARGE SCALE GENOMIC DNA]</scope>
    <source>
        <strain evidence="3">LQN</strain>
        <tissue evidence="3">Leaf</tissue>
    </source>
</reference>
<dbReference type="InterPro" id="IPR009057">
    <property type="entry name" value="Homeodomain-like_sf"/>
</dbReference>
<dbReference type="Gene3D" id="1.10.10.60">
    <property type="entry name" value="Homeodomain-like"/>
    <property type="match status" value="1"/>
</dbReference>
<proteinExistence type="predicted"/>